<dbReference type="AlphaFoldDB" id="A0A420W7S1"/>
<dbReference type="GO" id="GO:1901891">
    <property type="term" value="P:regulation of cell septum assembly"/>
    <property type="evidence" value="ECO:0007669"/>
    <property type="project" value="InterPro"/>
</dbReference>
<dbReference type="Gene3D" id="2.160.20.70">
    <property type="match status" value="1"/>
</dbReference>
<dbReference type="RefSeq" id="WP_121169591.1">
    <property type="nucleotide sequence ID" value="NZ_RBIE01000001.1"/>
</dbReference>
<dbReference type="Proteomes" id="UP000280881">
    <property type="component" value="Unassembled WGS sequence"/>
</dbReference>
<dbReference type="GO" id="GO:0000917">
    <property type="term" value="P:division septum assembly"/>
    <property type="evidence" value="ECO:0007669"/>
    <property type="project" value="UniProtKB-KW"/>
</dbReference>
<accession>A0A420W7S1</accession>
<dbReference type="InterPro" id="IPR036145">
    <property type="entry name" value="MinC_C_sf"/>
</dbReference>
<feature type="domain" description="Septum formation inhibitor MinC C-terminal" evidence="7">
    <location>
        <begin position="115"/>
        <end position="209"/>
    </location>
</feature>
<dbReference type="OrthoDB" id="9790810at2"/>
<dbReference type="InterPro" id="IPR013033">
    <property type="entry name" value="MinC"/>
</dbReference>
<evidence type="ECO:0000313" key="8">
    <source>
        <dbReference type="EMBL" id="RKQ63349.1"/>
    </source>
</evidence>
<proteinExistence type="inferred from homology"/>
<dbReference type="EMBL" id="RBIE01000001">
    <property type="protein sequence ID" value="RKQ63349.1"/>
    <property type="molecule type" value="Genomic_DNA"/>
</dbReference>
<keyword evidence="3 6" id="KW-0717">Septation</keyword>
<evidence type="ECO:0000256" key="1">
    <source>
        <dbReference type="ARBA" id="ARBA00006291"/>
    </source>
</evidence>
<evidence type="ECO:0000256" key="5">
    <source>
        <dbReference type="ARBA" id="ARBA00025606"/>
    </source>
</evidence>
<protein>
    <recommendedName>
        <fullName evidence="6">Probable septum site-determining protein MinC</fullName>
    </recommendedName>
</protein>
<reference evidence="8 9" key="1">
    <citation type="submission" date="2018-10" db="EMBL/GenBank/DDBJ databases">
        <title>Genomic Encyclopedia of Type Strains, Phase IV (KMG-IV): sequencing the most valuable type-strain genomes for metagenomic binning, comparative biology and taxonomic classification.</title>
        <authorList>
            <person name="Goeker M."/>
        </authorList>
    </citation>
    <scope>NUCLEOTIDE SEQUENCE [LARGE SCALE GENOMIC DNA]</scope>
    <source>
        <strain evidence="8 9">DSM 15521</strain>
    </source>
</reference>
<dbReference type="HAMAP" id="MF_00267">
    <property type="entry name" value="MinC"/>
    <property type="match status" value="1"/>
</dbReference>
<gene>
    <name evidence="6" type="primary">minC</name>
    <name evidence="8" type="ORF">C7457_0218</name>
</gene>
<sequence length="216" mass="24536">MDFKLRGTNVIGIELLTNRENFSVEGIKRFISEKKQLLKGARFLISVEDYLLNREELEELLNFISTEEKITFCGFKTNLKENRELCVSMGIPCDISTLELEKKRERSSTEEVKLVKKTLRSGDKETSTGDLIIMGDVNPGAEVEAGGDVYVLGNLRGFVRAGIGKSEGEVRALFFQAPRLELCGKEVEFERNEKFINFRARVKNGKIKIEHLKRGI</sequence>
<evidence type="ECO:0000256" key="2">
    <source>
        <dbReference type="ARBA" id="ARBA00022618"/>
    </source>
</evidence>
<evidence type="ECO:0000259" key="7">
    <source>
        <dbReference type="Pfam" id="PF03775"/>
    </source>
</evidence>
<comment type="similarity">
    <text evidence="1 6">Belongs to the MinC family.</text>
</comment>
<dbReference type="SUPFAM" id="SSF63848">
    <property type="entry name" value="Cell-division inhibitor MinC, C-terminal domain"/>
    <property type="match status" value="1"/>
</dbReference>
<keyword evidence="9" id="KW-1185">Reference proteome</keyword>
<name>A0A420W7S1_9BACT</name>
<dbReference type="InterPro" id="IPR005526">
    <property type="entry name" value="Septum_form_inhib_MinC_C"/>
</dbReference>
<dbReference type="Pfam" id="PF03775">
    <property type="entry name" value="MinC_C"/>
    <property type="match status" value="1"/>
</dbReference>
<evidence type="ECO:0000313" key="9">
    <source>
        <dbReference type="Proteomes" id="UP000280881"/>
    </source>
</evidence>
<evidence type="ECO:0000256" key="3">
    <source>
        <dbReference type="ARBA" id="ARBA00023210"/>
    </source>
</evidence>
<dbReference type="InterPro" id="IPR016098">
    <property type="entry name" value="CAP/MinC_C"/>
</dbReference>
<organism evidence="8 9">
    <name type="scientific">Thermovibrio guaymasensis</name>
    <dbReference type="NCBI Taxonomy" id="240167"/>
    <lineage>
        <taxon>Bacteria</taxon>
        <taxon>Pseudomonadati</taxon>
        <taxon>Aquificota</taxon>
        <taxon>Aquificia</taxon>
        <taxon>Desulfurobacteriales</taxon>
        <taxon>Desulfurobacteriaceae</taxon>
        <taxon>Thermovibrio</taxon>
    </lineage>
</organism>
<evidence type="ECO:0000256" key="6">
    <source>
        <dbReference type="HAMAP-Rule" id="MF_00267"/>
    </source>
</evidence>
<comment type="function">
    <text evidence="5 6">Cell division inhibitor that blocks the formation of polar Z ring septums. Rapidly oscillates between the poles of the cell to destabilize FtsZ filaments that have formed before they mature into polar Z rings. Prevents FtsZ polymerization.</text>
</comment>
<comment type="subunit">
    <text evidence="6">Interacts with MinD and FtsZ.</text>
</comment>
<comment type="caution">
    <text evidence="8">The sequence shown here is derived from an EMBL/GenBank/DDBJ whole genome shotgun (WGS) entry which is preliminary data.</text>
</comment>
<dbReference type="GO" id="GO:0000902">
    <property type="term" value="P:cell morphogenesis"/>
    <property type="evidence" value="ECO:0007669"/>
    <property type="project" value="InterPro"/>
</dbReference>
<dbReference type="PANTHER" id="PTHR34108">
    <property type="entry name" value="SEPTUM SITE-DETERMINING PROTEIN MINC"/>
    <property type="match status" value="1"/>
</dbReference>
<keyword evidence="2 6" id="KW-0132">Cell division</keyword>
<dbReference type="PANTHER" id="PTHR34108:SF1">
    <property type="entry name" value="SEPTUM SITE-DETERMINING PROTEIN MINC"/>
    <property type="match status" value="1"/>
</dbReference>
<evidence type="ECO:0000256" key="4">
    <source>
        <dbReference type="ARBA" id="ARBA00023306"/>
    </source>
</evidence>
<keyword evidence="4 6" id="KW-0131">Cell cycle</keyword>